<organism evidence="3 4">
    <name type="scientific">Apolygus lucorum</name>
    <name type="common">Small green plant bug</name>
    <name type="synonym">Lygocoris lucorum</name>
    <dbReference type="NCBI Taxonomy" id="248454"/>
    <lineage>
        <taxon>Eukaryota</taxon>
        <taxon>Metazoa</taxon>
        <taxon>Ecdysozoa</taxon>
        <taxon>Arthropoda</taxon>
        <taxon>Hexapoda</taxon>
        <taxon>Insecta</taxon>
        <taxon>Pterygota</taxon>
        <taxon>Neoptera</taxon>
        <taxon>Paraneoptera</taxon>
        <taxon>Hemiptera</taxon>
        <taxon>Heteroptera</taxon>
        <taxon>Panheteroptera</taxon>
        <taxon>Cimicomorpha</taxon>
        <taxon>Miridae</taxon>
        <taxon>Mirini</taxon>
        <taxon>Apolygus</taxon>
    </lineage>
</organism>
<dbReference type="GO" id="GO:0003676">
    <property type="term" value="F:nucleic acid binding"/>
    <property type="evidence" value="ECO:0007669"/>
    <property type="project" value="InterPro"/>
</dbReference>
<dbReference type="EMBL" id="WIXP02000011">
    <property type="protein sequence ID" value="KAF6203115.1"/>
    <property type="molecule type" value="Genomic_DNA"/>
</dbReference>
<accession>A0A8S9X6E2</accession>
<proteinExistence type="predicted"/>
<name>A0A8S9X6E2_APOLU</name>
<evidence type="ECO:0000256" key="1">
    <source>
        <dbReference type="SAM" id="MobiDB-lite"/>
    </source>
</evidence>
<feature type="region of interest" description="Disordered" evidence="1">
    <location>
        <begin position="1"/>
        <end position="26"/>
    </location>
</feature>
<dbReference type="OrthoDB" id="8026949at2759"/>
<evidence type="ECO:0000313" key="3">
    <source>
        <dbReference type="EMBL" id="KAF6203115.1"/>
    </source>
</evidence>
<feature type="region of interest" description="Disordered" evidence="1">
    <location>
        <begin position="104"/>
        <end position="137"/>
    </location>
</feature>
<gene>
    <name evidence="3" type="ORF">GE061_003530</name>
</gene>
<dbReference type="AlphaFoldDB" id="A0A8S9X6E2"/>
<evidence type="ECO:0000259" key="2">
    <source>
        <dbReference type="SMART" id="SM00343"/>
    </source>
</evidence>
<feature type="region of interest" description="Disordered" evidence="1">
    <location>
        <begin position="501"/>
        <end position="523"/>
    </location>
</feature>
<comment type="caution">
    <text evidence="3">The sequence shown here is derived from an EMBL/GenBank/DDBJ whole genome shotgun (WGS) entry which is preliminary data.</text>
</comment>
<feature type="domain" description="CCHC-type" evidence="2">
    <location>
        <begin position="370"/>
        <end position="387"/>
    </location>
</feature>
<dbReference type="GO" id="GO:0008270">
    <property type="term" value="F:zinc ion binding"/>
    <property type="evidence" value="ECO:0007669"/>
    <property type="project" value="InterPro"/>
</dbReference>
<dbReference type="Proteomes" id="UP000466442">
    <property type="component" value="Unassembled WGS sequence"/>
</dbReference>
<sequence>MSNETFDRNEPGCSHDGHQSQINRSKSPVFRVVTEAERNAIDLLKSELFENYKREADKLTEERRMFAEENRLRSDALLSAYRSALDQMASTIMSKINRGSETRVNVEPLPTDGSALIQTPSQTENNTNDGSKPKGRHLRVRLSNGDNILKPSGDFSLWKTHLRAQLKANDCLFVIDSKVNSTEDYTPIERQRLSDIVHAYLISNLDPHYQLIVNDLTNPMEILTMLQNACRPHTIHHEHAIRRDLDRMHFNAAQETAIQFIARFNDKVQQLRSCPGVTFDEKSEKYIFMMAVHEAYPELYNIESAAGHQDRPIKELKELVIANQNRNEEMTRRQGLTSALYAEKAYLKIPPKPMKTGSGFGSPNYDGLRTCYNCGSKDGHISKNCPQPPTENTKQIRNRQFRDKSKSFGGLKTKAGCSKYNAHNDLLKQTGTIRKRSKKIRNQGQKKGKKMIMSLPDFVKESSRRAKIGGARLVLESYVNDSDQECDLVWAIEEDKANESGSDTEIASIAKSRNRYDSESDNDYDENIGSAMLNFDGKKVEKSSISFIGRFRCDKSHCQ</sequence>
<feature type="compositionally biased region" description="Basic and acidic residues" evidence="1">
    <location>
        <begin position="1"/>
        <end position="18"/>
    </location>
</feature>
<keyword evidence="4" id="KW-1185">Reference proteome</keyword>
<reference evidence="3" key="1">
    <citation type="journal article" date="2021" name="Mol. Ecol. Resour.">
        <title>Apolygus lucorum genome provides insights into omnivorousness and mesophyll feeding.</title>
        <authorList>
            <person name="Liu Y."/>
            <person name="Liu H."/>
            <person name="Wang H."/>
            <person name="Huang T."/>
            <person name="Liu B."/>
            <person name="Yang B."/>
            <person name="Yin L."/>
            <person name="Li B."/>
            <person name="Zhang Y."/>
            <person name="Zhang S."/>
            <person name="Jiang F."/>
            <person name="Zhang X."/>
            <person name="Ren Y."/>
            <person name="Wang B."/>
            <person name="Wang S."/>
            <person name="Lu Y."/>
            <person name="Wu K."/>
            <person name="Fan W."/>
            <person name="Wang G."/>
        </authorList>
    </citation>
    <scope>NUCLEOTIDE SEQUENCE</scope>
    <source>
        <strain evidence="3">12Hb</strain>
    </source>
</reference>
<dbReference type="InterPro" id="IPR001878">
    <property type="entry name" value="Znf_CCHC"/>
</dbReference>
<dbReference type="Gene3D" id="4.10.60.10">
    <property type="entry name" value="Zinc finger, CCHC-type"/>
    <property type="match status" value="1"/>
</dbReference>
<feature type="compositionally biased region" description="Polar residues" evidence="1">
    <location>
        <begin position="116"/>
        <end position="130"/>
    </location>
</feature>
<evidence type="ECO:0000313" key="4">
    <source>
        <dbReference type="Proteomes" id="UP000466442"/>
    </source>
</evidence>
<protein>
    <recommendedName>
        <fullName evidence="2">CCHC-type domain-containing protein</fullName>
    </recommendedName>
</protein>
<dbReference type="SMART" id="SM00343">
    <property type="entry name" value="ZnF_C2HC"/>
    <property type="match status" value="1"/>
</dbReference>